<dbReference type="EMBL" id="VAVZ01000024">
    <property type="protein sequence ID" value="TLP96222.1"/>
    <property type="molecule type" value="Genomic_DNA"/>
</dbReference>
<proteinExistence type="predicted"/>
<comment type="caution">
    <text evidence="1">The sequence shown here is derived from an EMBL/GenBank/DDBJ whole genome shotgun (WGS) entry which is preliminary data.</text>
</comment>
<dbReference type="Proteomes" id="UP000310458">
    <property type="component" value="Unassembled WGS sequence"/>
</dbReference>
<gene>
    <name evidence="1" type="ORF">FEF26_09540</name>
</gene>
<dbReference type="AlphaFoldDB" id="A0A5R9BA13"/>
<keyword evidence="2" id="KW-1185">Reference proteome</keyword>
<sequence length="165" mass="18421">MSTYDDDPTQPPEDLFDDEHLEANYRRLSEVLSDYRTASEAPPETQSGLKSRIMDIVNKEALRGPSTELITPKRRTYQVTTSAIRAEVRDVIDSFGDLRARSVKLEEISAEASQFSVGAGFTMAPHVAVQELIPHLRRGIADRLHTVFGIDAAAIDLQVEDIHED</sequence>
<name>A0A5R9BA13_9MICC</name>
<organism evidence="1 2">
    <name type="scientific">Nesterenkonia salmonea</name>
    <dbReference type="NCBI Taxonomy" id="1804987"/>
    <lineage>
        <taxon>Bacteria</taxon>
        <taxon>Bacillati</taxon>
        <taxon>Actinomycetota</taxon>
        <taxon>Actinomycetes</taxon>
        <taxon>Micrococcales</taxon>
        <taxon>Micrococcaceae</taxon>
        <taxon>Nesterenkonia</taxon>
    </lineage>
</organism>
<protein>
    <submittedName>
        <fullName evidence="1">Uncharacterized protein</fullName>
    </submittedName>
</protein>
<evidence type="ECO:0000313" key="1">
    <source>
        <dbReference type="EMBL" id="TLP96222.1"/>
    </source>
</evidence>
<dbReference type="OrthoDB" id="4807946at2"/>
<evidence type="ECO:0000313" key="2">
    <source>
        <dbReference type="Proteomes" id="UP000310458"/>
    </source>
</evidence>
<reference evidence="1 2" key="1">
    <citation type="submission" date="2019-05" db="EMBL/GenBank/DDBJ databases">
        <title>Nesterenkonia sp. GY074 isolated from the Southern Atlantic Ocean.</title>
        <authorList>
            <person name="Zhang G."/>
        </authorList>
    </citation>
    <scope>NUCLEOTIDE SEQUENCE [LARGE SCALE GENOMIC DNA]</scope>
    <source>
        <strain evidence="1 2">GY074</strain>
    </source>
</reference>
<accession>A0A5R9BA13</accession>
<dbReference type="RefSeq" id="WP_138253309.1">
    <property type="nucleotide sequence ID" value="NZ_VAVZ01000024.1"/>
</dbReference>